<name>A0A645E554_9ZZZZ</name>
<reference evidence="1" key="1">
    <citation type="submission" date="2019-08" db="EMBL/GenBank/DDBJ databases">
        <authorList>
            <person name="Kucharzyk K."/>
            <person name="Murdoch R.W."/>
            <person name="Higgins S."/>
            <person name="Loffler F."/>
        </authorList>
    </citation>
    <scope>NUCLEOTIDE SEQUENCE</scope>
</reference>
<proteinExistence type="predicted"/>
<dbReference type="EMBL" id="VSSQ01043256">
    <property type="protein sequence ID" value="MPM96920.1"/>
    <property type="molecule type" value="Genomic_DNA"/>
</dbReference>
<organism evidence="1">
    <name type="scientific">bioreactor metagenome</name>
    <dbReference type="NCBI Taxonomy" id="1076179"/>
    <lineage>
        <taxon>unclassified sequences</taxon>
        <taxon>metagenomes</taxon>
        <taxon>ecological metagenomes</taxon>
    </lineage>
</organism>
<protein>
    <submittedName>
        <fullName evidence="1">Uncharacterized protein</fullName>
    </submittedName>
</protein>
<evidence type="ECO:0000313" key="1">
    <source>
        <dbReference type="EMBL" id="MPM96920.1"/>
    </source>
</evidence>
<sequence>MAVVFIVILFLVIRYLFQTVRLVKILYLDILLMRDLVVEFILQVVV</sequence>
<dbReference type="AlphaFoldDB" id="A0A645E554"/>
<comment type="caution">
    <text evidence="1">The sequence shown here is derived from an EMBL/GenBank/DDBJ whole genome shotgun (WGS) entry which is preliminary data.</text>
</comment>
<accession>A0A645E554</accession>
<gene>
    <name evidence="1" type="ORF">SDC9_144089</name>
</gene>